<dbReference type="AlphaFoldDB" id="A0A7S2PSK6"/>
<evidence type="ECO:0008006" key="3">
    <source>
        <dbReference type="Google" id="ProtNLM"/>
    </source>
</evidence>
<organism evidence="2">
    <name type="scientific">Zooxanthella nutricula</name>
    <dbReference type="NCBI Taxonomy" id="1333877"/>
    <lineage>
        <taxon>Eukaryota</taxon>
        <taxon>Sar</taxon>
        <taxon>Alveolata</taxon>
        <taxon>Dinophyceae</taxon>
        <taxon>Peridiniales</taxon>
        <taxon>Peridiniales incertae sedis</taxon>
        <taxon>Zooxanthella</taxon>
    </lineage>
</organism>
<reference evidence="2" key="1">
    <citation type="submission" date="2021-01" db="EMBL/GenBank/DDBJ databases">
        <authorList>
            <person name="Corre E."/>
            <person name="Pelletier E."/>
            <person name="Niang G."/>
            <person name="Scheremetjew M."/>
            <person name="Finn R."/>
            <person name="Kale V."/>
            <person name="Holt S."/>
            <person name="Cochrane G."/>
            <person name="Meng A."/>
            <person name="Brown T."/>
            <person name="Cohen L."/>
        </authorList>
    </citation>
    <scope>NUCLEOTIDE SEQUENCE</scope>
    <source>
        <strain evidence="2">RCC3387</strain>
    </source>
</reference>
<dbReference type="EMBL" id="HBGW01067976">
    <property type="protein sequence ID" value="CAD9617075.1"/>
    <property type="molecule type" value="Transcribed_RNA"/>
</dbReference>
<gene>
    <name evidence="2" type="ORF">BRAN1462_LOCUS43306</name>
</gene>
<feature type="region of interest" description="Disordered" evidence="1">
    <location>
        <begin position="1"/>
        <end position="20"/>
    </location>
</feature>
<evidence type="ECO:0000256" key="1">
    <source>
        <dbReference type="SAM" id="MobiDB-lite"/>
    </source>
</evidence>
<accession>A0A7S2PSK6</accession>
<name>A0A7S2PSK6_9DINO</name>
<evidence type="ECO:0000313" key="2">
    <source>
        <dbReference type="EMBL" id="CAD9617075.1"/>
    </source>
</evidence>
<proteinExistence type="predicted"/>
<sequence length="481" mass="54014">MSLQQAAPPQPTGPSARPDVLSQAPLQLDAKVGLAAGEWDGALEQKVMTATTPAEIEDVGKAILTKFPTLAPEQIAELVHKMERLMGMYHGEFLSEVSRLLAARLRECTSTQFAQLMSAFLMWKADTRERFSEYAKEFSSTCFAELPSRLMEMAPHELNCCLAGLMSLGHADQRFFVAVGRSALARHKTFGPAQLAALLTILSEMRLVHLDLFTSAAQVTCARVRELRPADVMRVLRAFAKCNVQHETLCHAISTDIITRFKDKGSQSGFSIEYLCEVAWMMCVLQSYHEELLRLVLRQLGESPKVATDALCMMYEVHLALDSEYKDAYSKFRIPLDKAMALQVVYKQNRKDARRCSDRVRSDVSTVLKSLVEGTVHANHRTSIGLLTDVAVLKKRSSTDGYIHIDIDSQLTCVRPIEHEDTTNAPVMLDGSVTLRRRLLTKNNLKLITVNEQQWRRLDDSKEKRRHLRTLLASLGDVIEP</sequence>
<protein>
    <recommendedName>
        <fullName evidence="3">RAP domain-containing protein</fullName>
    </recommendedName>
</protein>